<dbReference type="EMBL" id="FOOI01000006">
    <property type="protein sequence ID" value="SFG45796.1"/>
    <property type="molecule type" value="Genomic_DNA"/>
</dbReference>
<sequence>MTRRAVRPVAPTAVSTVVLAVVLVAMTALGACTPSAGDLTAPTARPTGSPPAGGEPVPPRSPPPQPRGPSGCAVTGGPGGGDDAGSKVSYEQPLSAGQLLSAERSFVANSASAPAGQAAPWKDRPTVSLCFDVRSDPRVVRGSEQVTFTPDRRTCAVVFRAWPNKPETARAGNRLEVTSATVDGRKEIPKVAAAGAPPGSPGTLVRVPVSRCVPAGRTVQVDLTFTLTVGADTPERVGYSSRDGAVWLGTAYPLLAWQRGKGWVTDPAVDLFGETVTSEEFRLRRLDVVAPDGDQVLGTGQAVGSMPSTKVRGSVVHRFRADSVRDVSLTVGRLRTESREVDGVRLHVGVPSSSVASAGEWADATAAAMRSLSTYLGPFPYRDLWVTVADSVGTGIEFPGSIQFGNVSPTRYPQLVPHEVAHMWFYGLVGNDQARDPWLDEALAEYAETLVDGTGARSVRFQAPSRVRDRVGRSMAWYAALRNPDLYAAGVYRQGGAMLHRARQAAGPATFDRLLRGYLNANAHRIATPRDFARAFASRPKVIAILREYGAIPR</sequence>
<evidence type="ECO:0000259" key="3">
    <source>
        <dbReference type="Pfam" id="PF01433"/>
    </source>
</evidence>
<dbReference type="PROSITE" id="PS51257">
    <property type="entry name" value="PROKAR_LIPOPROTEIN"/>
    <property type="match status" value="1"/>
</dbReference>
<feature type="compositionally biased region" description="Pro residues" evidence="1">
    <location>
        <begin position="56"/>
        <end position="67"/>
    </location>
</feature>
<dbReference type="AlphaFoldDB" id="A0A1I2S6Y3"/>
<reference evidence="4 7" key="2">
    <citation type="submission" date="2020-07" db="EMBL/GenBank/DDBJ databases">
        <title>Sequencing the genomes of 1000 actinobacteria strains.</title>
        <authorList>
            <person name="Klenk H.-P."/>
        </authorList>
    </citation>
    <scope>NUCLEOTIDE SEQUENCE [LARGE SCALE GENOMIC DNA]</scope>
    <source>
        <strain evidence="4 7">DSM 45117</strain>
    </source>
</reference>
<dbReference type="RefSeq" id="WP_092883290.1">
    <property type="nucleotide sequence ID" value="NZ_FOOI01000006.1"/>
</dbReference>
<accession>A0A1I2S6Y3</accession>
<evidence type="ECO:0000313" key="5">
    <source>
        <dbReference type="EMBL" id="SFG45796.1"/>
    </source>
</evidence>
<organism evidence="5 6">
    <name type="scientific">Actinopolymorpha cephalotaxi</name>
    <dbReference type="NCBI Taxonomy" id="504797"/>
    <lineage>
        <taxon>Bacteria</taxon>
        <taxon>Bacillati</taxon>
        <taxon>Actinomycetota</taxon>
        <taxon>Actinomycetes</taxon>
        <taxon>Propionibacteriales</taxon>
        <taxon>Actinopolymorphaceae</taxon>
        <taxon>Actinopolymorpha</taxon>
    </lineage>
</organism>
<dbReference type="OrthoDB" id="100605at2"/>
<dbReference type="Pfam" id="PF01433">
    <property type="entry name" value="Peptidase_M1"/>
    <property type="match status" value="1"/>
</dbReference>
<dbReference type="SUPFAM" id="SSF55486">
    <property type="entry name" value="Metalloproteases ('zincins'), catalytic domain"/>
    <property type="match status" value="1"/>
</dbReference>
<dbReference type="InterPro" id="IPR027268">
    <property type="entry name" value="Peptidase_M4/M1_CTD_sf"/>
</dbReference>
<proteinExistence type="predicted"/>
<protein>
    <submittedName>
        <fullName evidence="5">Peptidase family M1</fullName>
    </submittedName>
</protein>
<dbReference type="STRING" id="504797.SAMN05421678_10647"/>
<dbReference type="EMBL" id="JACBZA010000001">
    <property type="protein sequence ID" value="NYH83843.1"/>
    <property type="molecule type" value="Genomic_DNA"/>
</dbReference>
<feature type="chain" id="PRO_5011600881" evidence="2">
    <location>
        <begin position="31"/>
        <end position="554"/>
    </location>
</feature>
<keyword evidence="2" id="KW-0732">Signal</keyword>
<evidence type="ECO:0000256" key="2">
    <source>
        <dbReference type="SAM" id="SignalP"/>
    </source>
</evidence>
<evidence type="ECO:0000313" key="7">
    <source>
        <dbReference type="Proteomes" id="UP000533017"/>
    </source>
</evidence>
<evidence type="ECO:0000256" key="1">
    <source>
        <dbReference type="SAM" id="MobiDB-lite"/>
    </source>
</evidence>
<feature type="compositionally biased region" description="Gly residues" evidence="1">
    <location>
        <begin position="74"/>
        <end position="83"/>
    </location>
</feature>
<name>A0A1I2S6Y3_9ACTN</name>
<reference evidence="5 6" key="1">
    <citation type="submission" date="2016-10" db="EMBL/GenBank/DDBJ databases">
        <authorList>
            <person name="de Groot N.N."/>
        </authorList>
    </citation>
    <scope>NUCLEOTIDE SEQUENCE [LARGE SCALE GENOMIC DNA]</scope>
    <source>
        <strain evidence="5 6">CPCC 202808</strain>
    </source>
</reference>
<dbReference type="GO" id="GO:0008270">
    <property type="term" value="F:zinc ion binding"/>
    <property type="evidence" value="ECO:0007669"/>
    <property type="project" value="InterPro"/>
</dbReference>
<feature type="domain" description="Peptidase M1 membrane alanine aminopeptidase" evidence="3">
    <location>
        <begin position="413"/>
        <end position="538"/>
    </location>
</feature>
<evidence type="ECO:0000313" key="4">
    <source>
        <dbReference type="EMBL" id="NYH83843.1"/>
    </source>
</evidence>
<dbReference type="Proteomes" id="UP000199052">
    <property type="component" value="Unassembled WGS sequence"/>
</dbReference>
<feature type="signal peptide" evidence="2">
    <location>
        <begin position="1"/>
        <end position="30"/>
    </location>
</feature>
<dbReference type="Gene3D" id="1.10.390.10">
    <property type="entry name" value="Neutral Protease Domain 2"/>
    <property type="match status" value="1"/>
</dbReference>
<evidence type="ECO:0000313" key="6">
    <source>
        <dbReference type="Proteomes" id="UP000199052"/>
    </source>
</evidence>
<dbReference type="GO" id="GO:0008237">
    <property type="term" value="F:metallopeptidase activity"/>
    <property type="evidence" value="ECO:0007669"/>
    <property type="project" value="InterPro"/>
</dbReference>
<dbReference type="InterPro" id="IPR014782">
    <property type="entry name" value="Peptidase_M1_dom"/>
</dbReference>
<keyword evidence="7" id="KW-1185">Reference proteome</keyword>
<feature type="region of interest" description="Disordered" evidence="1">
    <location>
        <begin position="34"/>
        <end position="89"/>
    </location>
</feature>
<dbReference type="Proteomes" id="UP000533017">
    <property type="component" value="Unassembled WGS sequence"/>
</dbReference>
<gene>
    <name evidence="4" type="ORF">FHR37_002694</name>
    <name evidence="5" type="ORF">SAMN05421678_10647</name>
</gene>